<evidence type="ECO:0000313" key="2">
    <source>
        <dbReference type="EMBL" id="MPC38188.1"/>
    </source>
</evidence>
<comment type="caution">
    <text evidence="2">The sequence shown here is derived from an EMBL/GenBank/DDBJ whole genome shotgun (WGS) entry which is preliminary data.</text>
</comment>
<accession>A0A5B7EYU4</accession>
<reference evidence="2 3" key="1">
    <citation type="submission" date="2019-05" db="EMBL/GenBank/DDBJ databases">
        <title>Another draft genome of Portunus trituberculatus and its Hox gene families provides insights of decapod evolution.</title>
        <authorList>
            <person name="Jeong J.-H."/>
            <person name="Song I."/>
            <person name="Kim S."/>
            <person name="Choi T."/>
            <person name="Kim D."/>
            <person name="Ryu S."/>
            <person name="Kim W."/>
        </authorList>
    </citation>
    <scope>NUCLEOTIDE SEQUENCE [LARGE SCALE GENOMIC DNA]</scope>
    <source>
        <tissue evidence="2">Muscle</tissue>
    </source>
</reference>
<feature type="region of interest" description="Disordered" evidence="1">
    <location>
        <begin position="1"/>
        <end position="36"/>
    </location>
</feature>
<evidence type="ECO:0000313" key="3">
    <source>
        <dbReference type="Proteomes" id="UP000324222"/>
    </source>
</evidence>
<keyword evidence="3" id="KW-1185">Reference proteome</keyword>
<protein>
    <submittedName>
        <fullName evidence="2">Uncharacterized protein</fullName>
    </submittedName>
</protein>
<sequence>MTTNTAAASTTTTTTTNTTTTAAAAATTPGPRQVRQPGKYIAAPEHCHELRLSRRAACCQLATKTAAAPRYPQPPNLTTWGN</sequence>
<proteinExistence type="predicted"/>
<dbReference type="AlphaFoldDB" id="A0A5B7EYU4"/>
<feature type="compositionally biased region" description="Low complexity" evidence="1">
    <location>
        <begin position="1"/>
        <end position="28"/>
    </location>
</feature>
<dbReference type="Proteomes" id="UP000324222">
    <property type="component" value="Unassembled WGS sequence"/>
</dbReference>
<dbReference type="EMBL" id="VSRR010004005">
    <property type="protein sequence ID" value="MPC38188.1"/>
    <property type="molecule type" value="Genomic_DNA"/>
</dbReference>
<evidence type="ECO:0000256" key="1">
    <source>
        <dbReference type="SAM" id="MobiDB-lite"/>
    </source>
</evidence>
<name>A0A5B7EYU4_PORTR</name>
<organism evidence="2 3">
    <name type="scientific">Portunus trituberculatus</name>
    <name type="common">Swimming crab</name>
    <name type="synonym">Neptunus trituberculatus</name>
    <dbReference type="NCBI Taxonomy" id="210409"/>
    <lineage>
        <taxon>Eukaryota</taxon>
        <taxon>Metazoa</taxon>
        <taxon>Ecdysozoa</taxon>
        <taxon>Arthropoda</taxon>
        <taxon>Crustacea</taxon>
        <taxon>Multicrustacea</taxon>
        <taxon>Malacostraca</taxon>
        <taxon>Eumalacostraca</taxon>
        <taxon>Eucarida</taxon>
        <taxon>Decapoda</taxon>
        <taxon>Pleocyemata</taxon>
        <taxon>Brachyura</taxon>
        <taxon>Eubrachyura</taxon>
        <taxon>Portunoidea</taxon>
        <taxon>Portunidae</taxon>
        <taxon>Portuninae</taxon>
        <taxon>Portunus</taxon>
    </lineage>
</organism>
<gene>
    <name evidence="2" type="ORF">E2C01_031692</name>
</gene>